<protein>
    <submittedName>
        <fullName evidence="1">Uncharacterized protein</fullName>
    </submittedName>
</protein>
<keyword evidence="2" id="KW-1185">Reference proteome</keyword>
<evidence type="ECO:0000313" key="2">
    <source>
        <dbReference type="Proteomes" id="UP000238413"/>
    </source>
</evidence>
<sequence>MARTQRPTTLVIEDVEQLLEGTVPGCGDDNPYNGAEHFRRLDEAEGLLRPSELAARIGPCTTAQFVRERGQRHDLALPAATGNAVVDARAVRLP</sequence>
<gene>
    <name evidence="1" type="ORF">C4B68_01050</name>
</gene>
<organism evidence="1 2">
    <name type="scientific">Streptomyces dengpaensis</name>
    <dbReference type="NCBI Taxonomy" id="2049881"/>
    <lineage>
        <taxon>Bacteria</taxon>
        <taxon>Bacillati</taxon>
        <taxon>Actinomycetota</taxon>
        <taxon>Actinomycetes</taxon>
        <taxon>Kitasatosporales</taxon>
        <taxon>Streptomycetaceae</taxon>
        <taxon>Streptomyces</taxon>
    </lineage>
</organism>
<proteinExistence type="predicted"/>
<evidence type="ECO:0000313" key="1">
    <source>
        <dbReference type="EMBL" id="AVH54645.1"/>
    </source>
</evidence>
<dbReference type="EMBL" id="CP026652">
    <property type="protein sequence ID" value="AVH54645.1"/>
    <property type="molecule type" value="Genomic_DNA"/>
</dbReference>
<dbReference type="RefSeq" id="WP_099505130.1">
    <property type="nucleotide sequence ID" value="NZ_CP026652.1"/>
</dbReference>
<accession>A0ABN5HU31</accession>
<dbReference type="Proteomes" id="UP000238413">
    <property type="component" value="Chromosome"/>
</dbReference>
<reference evidence="1 2" key="1">
    <citation type="submission" date="2018-02" db="EMBL/GenBank/DDBJ databases">
        <title>Complete genome sequence of Streptomyces dengpaensis, the producer of angucyclines.</title>
        <authorList>
            <person name="Yumei L."/>
        </authorList>
    </citation>
    <scope>NUCLEOTIDE SEQUENCE [LARGE SCALE GENOMIC DNA]</scope>
    <source>
        <strain evidence="1 2">XZHG99</strain>
    </source>
</reference>
<name>A0ABN5HU31_9ACTN</name>